<evidence type="ECO:0000259" key="13">
    <source>
        <dbReference type="Pfam" id="PF02875"/>
    </source>
</evidence>
<proteinExistence type="inferred from homology"/>
<dbReference type="Pfam" id="PF02875">
    <property type="entry name" value="Mur_ligase_C"/>
    <property type="match status" value="1"/>
</dbReference>
<dbReference type="AlphaFoldDB" id="A0A9D2EIS3"/>
<keyword evidence="1 10" id="KW-0963">Cytoplasm</keyword>
<dbReference type="InterPro" id="IPR036565">
    <property type="entry name" value="Mur-like_cat_sf"/>
</dbReference>
<dbReference type="SUPFAM" id="SSF63418">
    <property type="entry name" value="MurE/MurF N-terminal domain"/>
    <property type="match status" value="1"/>
</dbReference>
<dbReference type="Gene3D" id="3.40.1190.10">
    <property type="entry name" value="Mur-like, catalytic domain"/>
    <property type="match status" value="1"/>
</dbReference>
<keyword evidence="7 10" id="KW-0573">Peptidoglycan synthesis</keyword>
<keyword evidence="2 10" id="KW-0436">Ligase</keyword>
<keyword evidence="5 10" id="KW-0067">ATP-binding</keyword>
<dbReference type="Gene3D" id="3.90.190.20">
    <property type="entry name" value="Mur ligase, C-terminal domain"/>
    <property type="match status" value="1"/>
</dbReference>
<organism evidence="15 16">
    <name type="scientific">Candidatus Ruania gallistercoris</name>
    <dbReference type="NCBI Taxonomy" id="2838746"/>
    <lineage>
        <taxon>Bacteria</taxon>
        <taxon>Bacillati</taxon>
        <taxon>Actinomycetota</taxon>
        <taxon>Actinomycetes</taxon>
        <taxon>Micrococcales</taxon>
        <taxon>Ruaniaceae</taxon>
        <taxon>Ruania</taxon>
    </lineage>
</organism>
<evidence type="ECO:0000256" key="2">
    <source>
        <dbReference type="ARBA" id="ARBA00022598"/>
    </source>
</evidence>
<dbReference type="InterPro" id="IPR013221">
    <property type="entry name" value="Mur_ligase_cen"/>
</dbReference>
<dbReference type="PANTHER" id="PTHR43024">
    <property type="entry name" value="UDP-N-ACETYLMURAMOYL-TRIPEPTIDE--D-ALANYL-D-ALANINE LIGASE"/>
    <property type="match status" value="1"/>
</dbReference>
<feature type="binding site" evidence="10">
    <location>
        <begin position="116"/>
        <end position="122"/>
    </location>
    <ligand>
        <name>ATP</name>
        <dbReference type="ChEBI" id="CHEBI:30616"/>
    </ligand>
</feature>
<keyword evidence="3 10" id="KW-0132">Cell division</keyword>
<dbReference type="PANTHER" id="PTHR43024:SF1">
    <property type="entry name" value="UDP-N-ACETYLMURAMOYL-TRIPEPTIDE--D-ALANYL-D-ALANINE LIGASE"/>
    <property type="match status" value="1"/>
</dbReference>
<comment type="caution">
    <text evidence="15">The sequence shown here is derived from an EMBL/GenBank/DDBJ whole genome shotgun (WGS) entry which is preliminary data.</text>
</comment>
<evidence type="ECO:0000256" key="5">
    <source>
        <dbReference type="ARBA" id="ARBA00022840"/>
    </source>
</evidence>
<dbReference type="Pfam" id="PF01225">
    <property type="entry name" value="Mur_ligase"/>
    <property type="match status" value="1"/>
</dbReference>
<dbReference type="Pfam" id="PF08245">
    <property type="entry name" value="Mur_ligase_M"/>
    <property type="match status" value="1"/>
</dbReference>
<dbReference type="InterPro" id="IPR051046">
    <property type="entry name" value="MurCDEF_CellWall_CoF430Synth"/>
</dbReference>
<keyword evidence="4 10" id="KW-0547">Nucleotide-binding</keyword>
<evidence type="ECO:0000313" key="15">
    <source>
        <dbReference type="EMBL" id="HIZ38155.1"/>
    </source>
</evidence>
<reference evidence="15" key="1">
    <citation type="journal article" date="2021" name="PeerJ">
        <title>Extensive microbial diversity within the chicken gut microbiome revealed by metagenomics and culture.</title>
        <authorList>
            <person name="Gilroy R."/>
            <person name="Ravi A."/>
            <person name="Getino M."/>
            <person name="Pursley I."/>
            <person name="Horton D.L."/>
            <person name="Alikhan N.F."/>
            <person name="Baker D."/>
            <person name="Gharbi K."/>
            <person name="Hall N."/>
            <person name="Watson M."/>
            <person name="Adriaenssens E.M."/>
            <person name="Foster-Nyarko E."/>
            <person name="Jarju S."/>
            <person name="Secka A."/>
            <person name="Antonio M."/>
            <person name="Oren A."/>
            <person name="Chaudhuri R.R."/>
            <person name="La Ragione R."/>
            <person name="Hildebrand F."/>
            <person name="Pallen M.J."/>
        </authorList>
    </citation>
    <scope>NUCLEOTIDE SEQUENCE</scope>
    <source>
        <strain evidence="15">ChiGjej4B4-7305</strain>
    </source>
</reference>
<dbReference type="GO" id="GO:0009252">
    <property type="term" value="P:peptidoglycan biosynthetic process"/>
    <property type="evidence" value="ECO:0007669"/>
    <property type="project" value="UniProtKB-UniRule"/>
</dbReference>
<dbReference type="InterPro" id="IPR005863">
    <property type="entry name" value="UDP-N-AcMur_synth"/>
</dbReference>
<evidence type="ECO:0000256" key="9">
    <source>
        <dbReference type="ARBA" id="ARBA00023316"/>
    </source>
</evidence>
<dbReference type="GO" id="GO:0071555">
    <property type="term" value="P:cell wall organization"/>
    <property type="evidence" value="ECO:0007669"/>
    <property type="project" value="UniProtKB-KW"/>
</dbReference>
<dbReference type="InterPro" id="IPR004101">
    <property type="entry name" value="Mur_ligase_C"/>
</dbReference>
<evidence type="ECO:0000259" key="12">
    <source>
        <dbReference type="Pfam" id="PF01225"/>
    </source>
</evidence>
<evidence type="ECO:0000256" key="8">
    <source>
        <dbReference type="ARBA" id="ARBA00023306"/>
    </source>
</evidence>
<evidence type="ECO:0000256" key="10">
    <source>
        <dbReference type="HAMAP-Rule" id="MF_02019"/>
    </source>
</evidence>
<evidence type="ECO:0000256" key="7">
    <source>
        <dbReference type="ARBA" id="ARBA00022984"/>
    </source>
</evidence>
<evidence type="ECO:0000256" key="3">
    <source>
        <dbReference type="ARBA" id="ARBA00022618"/>
    </source>
</evidence>
<feature type="domain" description="Mur ligase C-terminal" evidence="13">
    <location>
        <begin position="325"/>
        <end position="448"/>
    </location>
</feature>
<evidence type="ECO:0000313" key="16">
    <source>
        <dbReference type="Proteomes" id="UP000824037"/>
    </source>
</evidence>
<dbReference type="InterPro" id="IPR036615">
    <property type="entry name" value="Mur_ligase_C_dom_sf"/>
</dbReference>
<dbReference type="HAMAP" id="MF_02019">
    <property type="entry name" value="MurF"/>
    <property type="match status" value="1"/>
</dbReference>
<keyword evidence="6 10" id="KW-0133">Cell shape</keyword>
<dbReference type="GO" id="GO:0051301">
    <property type="term" value="P:cell division"/>
    <property type="evidence" value="ECO:0007669"/>
    <property type="project" value="UniProtKB-KW"/>
</dbReference>
<comment type="pathway">
    <text evidence="10 11">Cell wall biogenesis; peptidoglycan biosynthesis.</text>
</comment>
<sequence length="470" mass="47113">MIALDLTEIASAVGAPLPAAGPDVPVLTGPVVVDSRQAEPGSLFAAIDGAHVDGHDFLEAAAANGARAALVTRPVPGAPIPTLLVPDVPAALGDLAREVLARLRERTGIRVVAITGSVGKTTTKDLLAQLLAGCGEVIAPVGSFNNEIGLPLTVLRAEESTRVLVLEMGADAPGNLTYLTAIAPPDVAVVLMVGRAHLGGFGSLENVATAKAELVQGLTADGIAVLNADDPRVAAMAAVAAGRDVLEFGTGAAAQVRAEEVRTDASGRLELTLVAPQGSAPVRTALVGRHQVSNVLAAAATALALGMSVTEVAAAAADARVLSPHRMQVSRTGAVTVVDDSYNANPDSMRAALRALPLVAAGRRSVAVLGEMLELGATSAAEHAEIGAECARTGVQVVVTVGAGAEPIAEGARAAGADSVHSTANLEEAEQLLATLITEGDVVLVKSSNGAGLMRLAERLAAGEVQGAGQ</sequence>
<dbReference type="EC" id="6.3.2.10" evidence="10 11"/>
<dbReference type="NCBIfam" id="TIGR01143">
    <property type="entry name" value="murF"/>
    <property type="match status" value="1"/>
</dbReference>
<evidence type="ECO:0000256" key="11">
    <source>
        <dbReference type="RuleBase" id="RU004136"/>
    </source>
</evidence>
<dbReference type="InterPro" id="IPR000713">
    <property type="entry name" value="Mur_ligase_N"/>
</dbReference>
<reference evidence="15" key="2">
    <citation type="submission" date="2021-04" db="EMBL/GenBank/DDBJ databases">
        <authorList>
            <person name="Gilroy R."/>
        </authorList>
    </citation>
    <scope>NUCLEOTIDE SEQUENCE</scope>
    <source>
        <strain evidence="15">ChiGjej4B4-7305</strain>
    </source>
</reference>
<comment type="subcellular location">
    <subcellularLocation>
        <location evidence="10 11">Cytoplasm</location>
    </subcellularLocation>
</comment>
<dbReference type="GO" id="GO:0005524">
    <property type="term" value="F:ATP binding"/>
    <property type="evidence" value="ECO:0007669"/>
    <property type="project" value="UniProtKB-UniRule"/>
</dbReference>
<name>A0A9D2EIS3_9MICO</name>
<evidence type="ECO:0000256" key="4">
    <source>
        <dbReference type="ARBA" id="ARBA00022741"/>
    </source>
</evidence>
<dbReference type="EMBL" id="DXBY01000347">
    <property type="protein sequence ID" value="HIZ38155.1"/>
    <property type="molecule type" value="Genomic_DNA"/>
</dbReference>
<feature type="domain" description="Mur ligase N-terminal catalytic" evidence="12">
    <location>
        <begin position="32"/>
        <end position="97"/>
    </location>
</feature>
<comment type="function">
    <text evidence="10 11">Involved in cell wall formation. Catalyzes the final step in the synthesis of UDP-N-acetylmuramoyl-pentapeptide, the precursor of murein.</text>
</comment>
<gene>
    <name evidence="10" type="primary">murF</name>
    <name evidence="15" type="ORF">H9815_20450</name>
</gene>
<protein>
    <recommendedName>
        <fullName evidence="10 11">UDP-N-acetylmuramoyl-tripeptide--D-alanyl-D-alanine ligase</fullName>
        <ecNumber evidence="10 11">6.3.2.10</ecNumber>
    </recommendedName>
    <alternativeName>
        <fullName evidence="10">D-alanyl-D-alanine-adding enzyme</fullName>
    </alternativeName>
</protein>
<feature type="domain" description="Mur ligase central" evidence="14">
    <location>
        <begin position="114"/>
        <end position="302"/>
    </location>
</feature>
<comment type="similarity">
    <text evidence="10">Belongs to the MurCDEF family. MurF subfamily.</text>
</comment>
<comment type="catalytic activity">
    <reaction evidence="10 11">
        <text>D-alanyl-D-alanine + UDP-N-acetyl-alpha-D-muramoyl-L-alanyl-gamma-D-glutamyl-meso-2,6-diaminopimelate + ATP = UDP-N-acetyl-alpha-D-muramoyl-L-alanyl-gamma-D-glutamyl-meso-2,6-diaminopimeloyl-D-alanyl-D-alanine + ADP + phosphate + H(+)</text>
        <dbReference type="Rhea" id="RHEA:28374"/>
        <dbReference type="ChEBI" id="CHEBI:15378"/>
        <dbReference type="ChEBI" id="CHEBI:30616"/>
        <dbReference type="ChEBI" id="CHEBI:43474"/>
        <dbReference type="ChEBI" id="CHEBI:57822"/>
        <dbReference type="ChEBI" id="CHEBI:61386"/>
        <dbReference type="ChEBI" id="CHEBI:83905"/>
        <dbReference type="ChEBI" id="CHEBI:456216"/>
        <dbReference type="EC" id="6.3.2.10"/>
    </reaction>
</comment>
<evidence type="ECO:0000256" key="6">
    <source>
        <dbReference type="ARBA" id="ARBA00022960"/>
    </source>
</evidence>
<dbReference type="GO" id="GO:0047480">
    <property type="term" value="F:UDP-N-acetylmuramoyl-tripeptide-D-alanyl-D-alanine ligase activity"/>
    <property type="evidence" value="ECO:0007669"/>
    <property type="project" value="UniProtKB-UniRule"/>
</dbReference>
<keyword evidence="8 10" id="KW-0131">Cell cycle</keyword>
<dbReference type="SUPFAM" id="SSF53244">
    <property type="entry name" value="MurD-like peptide ligases, peptide-binding domain"/>
    <property type="match status" value="1"/>
</dbReference>
<evidence type="ECO:0000256" key="1">
    <source>
        <dbReference type="ARBA" id="ARBA00022490"/>
    </source>
</evidence>
<dbReference type="Gene3D" id="3.40.1390.10">
    <property type="entry name" value="MurE/MurF, N-terminal domain"/>
    <property type="match status" value="1"/>
</dbReference>
<dbReference type="Proteomes" id="UP000824037">
    <property type="component" value="Unassembled WGS sequence"/>
</dbReference>
<keyword evidence="9 10" id="KW-0961">Cell wall biogenesis/degradation</keyword>
<dbReference type="SUPFAM" id="SSF53623">
    <property type="entry name" value="MurD-like peptide ligases, catalytic domain"/>
    <property type="match status" value="1"/>
</dbReference>
<dbReference type="InterPro" id="IPR035911">
    <property type="entry name" value="MurE/MurF_N"/>
</dbReference>
<dbReference type="GO" id="GO:0005737">
    <property type="term" value="C:cytoplasm"/>
    <property type="evidence" value="ECO:0007669"/>
    <property type="project" value="UniProtKB-SubCell"/>
</dbReference>
<accession>A0A9D2EIS3</accession>
<dbReference type="GO" id="GO:0008360">
    <property type="term" value="P:regulation of cell shape"/>
    <property type="evidence" value="ECO:0007669"/>
    <property type="project" value="UniProtKB-KW"/>
</dbReference>
<evidence type="ECO:0000259" key="14">
    <source>
        <dbReference type="Pfam" id="PF08245"/>
    </source>
</evidence>